<keyword evidence="2" id="KW-0732">Signal</keyword>
<proteinExistence type="predicted"/>
<dbReference type="OrthoDB" id="5331891at2759"/>
<feature type="signal peptide" evidence="2">
    <location>
        <begin position="1"/>
        <end position="17"/>
    </location>
</feature>
<organism evidence="4 5">
    <name type="scientific">Heterodermia speciosa</name>
    <dbReference type="NCBI Taxonomy" id="116794"/>
    <lineage>
        <taxon>Eukaryota</taxon>
        <taxon>Fungi</taxon>
        <taxon>Dikarya</taxon>
        <taxon>Ascomycota</taxon>
        <taxon>Pezizomycotina</taxon>
        <taxon>Lecanoromycetes</taxon>
        <taxon>OSLEUM clade</taxon>
        <taxon>Lecanoromycetidae</taxon>
        <taxon>Caliciales</taxon>
        <taxon>Physciaceae</taxon>
        <taxon>Heterodermia</taxon>
    </lineage>
</organism>
<evidence type="ECO:0000259" key="3">
    <source>
        <dbReference type="Pfam" id="PF24476"/>
    </source>
</evidence>
<dbReference type="InterPro" id="IPR056002">
    <property type="entry name" value="DUF7580"/>
</dbReference>
<dbReference type="Proteomes" id="UP000664521">
    <property type="component" value="Unassembled WGS sequence"/>
</dbReference>
<feature type="chain" id="PRO_5034689701" description="DUF7580 domain-containing protein" evidence="2">
    <location>
        <begin position="18"/>
        <end position="598"/>
    </location>
</feature>
<evidence type="ECO:0000256" key="1">
    <source>
        <dbReference type="SAM" id="MobiDB-lite"/>
    </source>
</evidence>
<dbReference type="EMBL" id="CAJPDS010000049">
    <property type="protein sequence ID" value="CAF9928689.1"/>
    <property type="molecule type" value="Genomic_DNA"/>
</dbReference>
<evidence type="ECO:0000313" key="4">
    <source>
        <dbReference type="EMBL" id="CAF9928689.1"/>
    </source>
</evidence>
<dbReference type="PANTHER" id="PTHR35186">
    <property type="entry name" value="ANK_REP_REGION DOMAIN-CONTAINING PROTEIN"/>
    <property type="match status" value="1"/>
</dbReference>
<evidence type="ECO:0000313" key="5">
    <source>
        <dbReference type="Proteomes" id="UP000664521"/>
    </source>
</evidence>
<gene>
    <name evidence="4" type="ORF">HETSPECPRED_006897</name>
</gene>
<dbReference type="PANTHER" id="PTHR35186:SF4">
    <property type="entry name" value="PRION-INHIBITION AND PROPAGATION HELO DOMAIN-CONTAINING PROTEIN"/>
    <property type="match status" value="1"/>
</dbReference>
<feature type="domain" description="DUF7580" evidence="3">
    <location>
        <begin position="347"/>
        <end position="579"/>
    </location>
</feature>
<accession>A0A8H3IVQ1</accession>
<reference evidence="4" key="1">
    <citation type="submission" date="2021-03" db="EMBL/GenBank/DDBJ databases">
        <authorList>
            <person name="Tagirdzhanova G."/>
        </authorList>
    </citation>
    <scope>NUCLEOTIDE SEQUENCE</scope>
</reference>
<keyword evidence="5" id="KW-1185">Reference proteome</keyword>
<sequence length="598" mass="67291">MSGAELVLGILPLLALAVEHWDDCLRPFNRYRKFAAEVDRFRQHLNVQHTIFRNQCRMLLENVTEDDAAVQMLAQWGHPLWSDSEIERQLSDRLAESKDACVAAIELMAERLEDVLQESRDLESIVVAQDHWKTTLGDKAWRRRVTKKLRFSFSKSRLDETLTALRSLNDDFRVLSSQTAASLRPVEVSRGSARHVTKEVQICRTIGKASGQVYHALGKACTKHSEHLAHFNLKVEHKPCRGTTVPELKFNMALTHLTLAGLCQVEPVWFVVDSIIEGAETTDHTKDVPKLDQLTGSLKRQTSISQTREKARPKKGIPFQPSPAITPSSDLSSPLSRVMAVSSIRRDFCDYLRKCKIQTPSKPDDLKALLETTDSYKHIVYLSPTTVARTTTKAVSLQQYISSMSGRKESYAFPQYERLRLAKALATAVLQYHGTPWLQASWRSPDVMFFDHRKDIKNNESPNLTTPHLNVTVRGPHGQNPHTICDAPSLAPNPLLFGLGVMLLEIAHSAPLKSLQTPSDLVNDIGNGFHEFFTAKRLSNSVGRELGSSYGKIVKKLLHCDFGCGHDLNEPELQAGYYRDVVCELDRLEQGFRNLQLG</sequence>
<comment type="caution">
    <text evidence="4">The sequence shown here is derived from an EMBL/GenBank/DDBJ whole genome shotgun (WGS) entry which is preliminary data.</text>
</comment>
<dbReference type="AlphaFoldDB" id="A0A8H3IVQ1"/>
<protein>
    <recommendedName>
        <fullName evidence="3">DUF7580 domain-containing protein</fullName>
    </recommendedName>
</protein>
<name>A0A8H3IVQ1_9LECA</name>
<feature type="compositionally biased region" description="Polar residues" evidence="1">
    <location>
        <begin position="323"/>
        <end position="332"/>
    </location>
</feature>
<evidence type="ECO:0000256" key="2">
    <source>
        <dbReference type="SAM" id="SignalP"/>
    </source>
</evidence>
<dbReference type="Pfam" id="PF24476">
    <property type="entry name" value="DUF7580"/>
    <property type="match status" value="1"/>
</dbReference>
<feature type="region of interest" description="Disordered" evidence="1">
    <location>
        <begin position="298"/>
        <end position="332"/>
    </location>
</feature>